<feature type="region of interest" description="Disordered" evidence="4">
    <location>
        <begin position="111"/>
        <end position="178"/>
    </location>
</feature>
<evidence type="ECO:0000256" key="3">
    <source>
        <dbReference type="HAMAP-Rule" id="MF_00360"/>
    </source>
</evidence>
<dbReference type="EMBL" id="MFFS01000027">
    <property type="protein sequence ID" value="OGF22425.1"/>
    <property type="molecule type" value="Genomic_DNA"/>
</dbReference>
<evidence type="ECO:0000313" key="5">
    <source>
        <dbReference type="EMBL" id="OGF22425.1"/>
    </source>
</evidence>
<dbReference type="InterPro" id="IPR020814">
    <property type="entry name" value="Ribosomal_S6_plastid/chlpt"/>
</dbReference>
<protein>
    <recommendedName>
        <fullName evidence="2 3">Small ribosomal subunit protein bS6</fullName>
    </recommendedName>
</protein>
<keyword evidence="3" id="KW-0699">rRNA-binding</keyword>
<dbReference type="AlphaFoldDB" id="A0A1F5S6V6"/>
<proteinExistence type="inferred from homology"/>
<dbReference type="SUPFAM" id="SSF54995">
    <property type="entry name" value="Ribosomal protein S6"/>
    <property type="match status" value="1"/>
</dbReference>
<dbReference type="InterPro" id="IPR000529">
    <property type="entry name" value="Ribosomal_bS6"/>
</dbReference>
<dbReference type="HAMAP" id="MF_00360">
    <property type="entry name" value="Ribosomal_bS6"/>
    <property type="match status" value="1"/>
</dbReference>
<dbReference type="GO" id="GO:1990904">
    <property type="term" value="C:ribonucleoprotein complex"/>
    <property type="evidence" value="ECO:0007669"/>
    <property type="project" value="UniProtKB-KW"/>
</dbReference>
<sequence>MIYELLYIIPNKYSEDEAKKLHSKILELAKKNGFEVTNEENLGSKKLAYPIKHVYYGYYFLIHFKLAEKANLVSFNQKLGIMPEVLRSQIVKYKELPQKVEILKNAPEIKHEAKKEKPEEKVEAEKIKDIKEVKEAEHSIASEEPKAEGKAGDEKEKKEETKEEKKEDEKKDEKKKIDLNDLDKKIDELLENVDR</sequence>
<dbReference type="GO" id="GO:0005737">
    <property type="term" value="C:cytoplasm"/>
    <property type="evidence" value="ECO:0007669"/>
    <property type="project" value="UniProtKB-ARBA"/>
</dbReference>
<dbReference type="InterPro" id="IPR014717">
    <property type="entry name" value="Transl_elong_EF1B/ribsomal_bS6"/>
</dbReference>
<evidence type="ECO:0000256" key="4">
    <source>
        <dbReference type="SAM" id="MobiDB-lite"/>
    </source>
</evidence>
<dbReference type="InterPro" id="IPR035980">
    <property type="entry name" value="Ribosomal_bS6_sf"/>
</dbReference>
<dbReference type="GO" id="GO:0005840">
    <property type="term" value="C:ribosome"/>
    <property type="evidence" value="ECO:0007669"/>
    <property type="project" value="UniProtKB-KW"/>
</dbReference>
<accession>A0A1F5S6V6</accession>
<keyword evidence="3" id="KW-0687">Ribonucleoprotein</keyword>
<comment type="similarity">
    <text evidence="1 3">Belongs to the bacterial ribosomal protein bS6 family.</text>
</comment>
<dbReference type="CDD" id="cd00473">
    <property type="entry name" value="bS6"/>
    <property type="match status" value="1"/>
</dbReference>
<keyword evidence="3" id="KW-0694">RNA-binding</keyword>
<dbReference type="Gene3D" id="3.30.70.60">
    <property type="match status" value="1"/>
</dbReference>
<evidence type="ECO:0000256" key="1">
    <source>
        <dbReference type="ARBA" id="ARBA00009512"/>
    </source>
</evidence>
<dbReference type="Proteomes" id="UP000178323">
    <property type="component" value="Unassembled WGS sequence"/>
</dbReference>
<evidence type="ECO:0000256" key="2">
    <source>
        <dbReference type="ARBA" id="ARBA00035294"/>
    </source>
</evidence>
<comment type="caution">
    <text evidence="5">The sequence shown here is derived from an EMBL/GenBank/DDBJ whole genome shotgun (WGS) entry which is preliminary data.</text>
</comment>
<keyword evidence="3 5" id="KW-0689">Ribosomal protein</keyword>
<dbReference type="PANTHER" id="PTHR21011:SF1">
    <property type="entry name" value="SMALL RIBOSOMAL SUBUNIT PROTEIN BS6M"/>
    <property type="match status" value="1"/>
</dbReference>
<gene>
    <name evidence="3" type="primary">rpsF</name>
    <name evidence="5" type="ORF">A2Y83_00050</name>
</gene>
<dbReference type="GO" id="GO:0003735">
    <property type="term" value="F:structural constituent of ribosome"/>
    <property type="evidence" value="ECO:0007669"/>
    <property type="project" value="InterPro"/>
</dbReference>
<dbReference type="Pfam" id="PF01250">
    <property type="entry name" value="Ribosomal_S6"/>
    <property type="match status" value="1"/>
</dbReference>
<dbReference type="GO" id="GO:0070181">
    <property type="term" value="F:small ribosomal subunit rRNA binding"/>
    <property type="evidence" value="ECO:0007669"/>
    <property type="project" value="TreeGrafter"/>
</dbReference>
<reference evidence="5 6" key="1">
    <citation type="journal article" date="2016" name="Nat. Commun.">
        <title>Thousands of microbial genomes shed light on interconnected biogeochemical processes in an aquifer system.</title>
        <authorList>
            <person name="Anantharaman K."/>
            <person name="Brown C.T."/>
            <person name="Hug L.A."/>
            <person name="Sharon I."/>
            <person name="Castelle C.J."/>
            <person name="Probst A.J."/>
            <person name="Thomas B.C."/>
            <person name="Singh A."/>
            <person name="Wilkins M.J."/>
            <person name="Karaoz U."/>
            <person name="Brodie E.L."/>
            <person name="Williams K.H."/>
            <person name="Hubbard S.S."/>
            <person name="Banfield J.F."/>
        </authorList>
    </citation>
    <scope>NUCLEOTIDE SEQUENCE [LARGE SCALE GENOMIC DNA]</scope>
</reference>
<comment type="function">
    <text evidence="3">Binds together with bS18 to 16S ribosomal RNA.</text>
</comment>
<dbReference type="PANTHER" id="PTHR21011">
    <property type="entry name" value="MITOCHONDRIAL 28S RIBOSOMAL PROTEIN S6"/>
    <property type="match status" value="1"/>
</dbReference>
<evidence type="ECO:0000313" key="6">
    <source>
        <dbReference type="Proteomes" id="UP000178323"/>
    </source>
</evidence>
<dbReference type="STRING" id="1797985.A2Y83_00050"/>
<name>A0A1F5S6V6_9BACT</name>
<organism evidence="5 6">
    <name type="scientific">Candidatus Falkowbacteria bacterium RBG_13_39_14</name>
    <dbReference type="NCBI Taxonomy" id="1797985"/>
    <lineage>
        <taxon>Bacteria</taxon>
        <taxon>Candidatus Falkowiibacteriota</taxon>
    </lineage>
</organism>
<dbReference type="NCBIfam" id="TIGR00166">
    <property type="entry name" value="S6"/>
    <property type="match status" value="1"/>
</dbReference>
<dbReference type="GO" id="GO:0006412">
    <property type="term" value="P:translation"/>
    <property type="evidence" value="ECO:0007669"/>
    <property type="project" value="UniProtKB-UniRule"/>
</dbReference>